<gene>
    <name evidence="2" type="ORF">PGT21_008219</name>
</gene>
<evidence type="ECO:0000313" key="2">
    <source>
        <dbReference type="EMBL" id="KAA1103144.1"/>
    </source>
</evidence>
<proteinExistence type="predicted"/>
<feature type="signal peptide" evidence="1">
    <location>
        <begin position="1"/>
        <end position="23"/>
    </location>
</feature>
<name>A0A5B0PR10_PUCGR</name>
<feature type="chain" id="PRO_5022877204" description="Secreted protein" evidence="1">
    <location>
        <begin position="24"/>
        <end position="71"/>
    </location>
</feature>
<dbReference type="EMBL" id="VSWC01000042">
    <property type="protein sequence ID" value="KAA1103144.1"/>
    <property type="molecule type" value="Genomic_DNA"/>
</dbReference>
<accession>A0A5B0PR10</accession>
<evidence type="ECO:0008006" key="4">
    <source>
        <dbReference type="Google" id="ProtNLM"/>
    </source>
</evidence>
<evidence type="ECO:0000313" key="3">
    <source>
        <dbReference type="Proteomes" id="UP000324748"/>
    </source>
</evidence>
<evidence type="ECO:0000256" key="1">
    <source>
        <dbReference type="SAM" id="SignalP"/>
    </source>
</evidence>
<dbReference type="Proteomes" id="UP000324748">
    <property type="component" value="Unassembled WGS sequence"/>
</dbReference>
<protein>
    <recommendedName>
        <fullName evidence="4">Secreted protein</fullName>
    </recommendedName>
</protein>
<sequence length="71" mass="7638">MRVQYATGFVGLLILLMFQATISAPSTTSSINNLLAKRAPSSDEFDDGKCNTCEVSPGVTACCWPPTLRLK</sequence>
<dbReference type="AlphaFoldDB" id="A0A5B0PR10"/>
<reference evidence="2 3" key="1">
    <citation type="submission" date="2019-05" db="EMBL/GenBank/DDBJ databases">
        <title>Emergence of the Ug99 lineage of the wheat stem rust pathogen through somatic hybridization.</title>
        <authorList>
            <person name="Li F."/>
            <person name="Upadhyaya N.M."/>
            <person name="Sperschneider J."/>
            <person name="Matny O."/>
            <person name="Nguyen-Phuc H."/>
            <person name="Mago R."/>
            <person name="Raley C."/>
            <person name="Miller M.E."/>
            <person name="Silverstein K.A.T."/>
            <person name="Henningsen E."/>
            <person name="Hirsch C.D."/>
            <person name="Visser B."/>
            <person name="Pretorius Z.A."/>
            <person name="Steffenson B.J."/>
            <person name="Schwessinger B."/>
            <person name="Dodds P.N."/>
            <person name="Figueroa M."/>
        </authorList>
    </citation>
    <scope>NUCLEOTIDE SEQUENCE [LARGE SCALE GENOMIC DNA]</scope>
    <source>
        <strain evidence="2">21-0</strain>
    </source>
</reference>
<keyword evidence="1" id="KW-0732">Signal</keyword>
<keyword evidence="3" id="KW-1185">Reference proteome</keyword>
<comment type="caution">
    <text evidence="2">The sequence shown here is derived from an EMBL/GenBank/DDBJ whole genome shotgun (WGS) entry which is preliminary data.</text>
</comment>
<organism evidence="2 3">
    <name type="scientific">Puccinia graminis f. sp. tritici</name>
    <dbReference type="NCBI Taxonomy" id="56615"/>
    <lineage>
        <taxon>Eukaryota</taxon>
        <taxon>Fungi</taxon>
        <taxon>Dikarya</taxon>
        <taxon>Basidiomycota</taxon>
        <taxon>Pucciniomycotina</taxon>
        <taxon>Pucciniomycetes</taxon>
        <taxon>Pucciniales</taxon>
        <taxon>Pucciniaceae</taxon>
        <taxon>Puccinia</taxon>
    </lineage>
</organism>